<feature type="coiled-coil region" evidence="1">
    <location>
        <begin position="219"/>
        <end position="309"/>
    </location>
</feature>
<proteinExistence type="predicted"/>
<dbReference type="Proteomes" id="UP000008181">
    <property type="component" value="Chromosome 1"/>
</dbReference>
<protein>
    <submittedName>
        <fullName evidence="3">Uncharacterized protein</fullName>
    </submittedName>
</protein>
<name>G2QWX7_THETT</name>
<keyword evidence="4" id="KW-1185">Reference proteome</keyword>
<dbReference type="KEGG" id="ttt:THITE_157856"/>
<reference evidence="3 4" key="1">
    <citation type="journal article" date="2011" name="Nat. Biotechnol.">
        <title>Comparative genomic analysis of the thermophilic biomass-degrading fungi Myceliophthora thermophila and Thielavia terrestris.</title>
        <authorList>
            <person name="Berka R.M."/>
            <person name="Grigoriev I.V."/>
            <person name="Otillar R."/>
            <person name="Salamov A."/>
            <person name="Grimwood J."/>
            <person name="Reid I."/>
            <person name="Ishmael N."/>
            <person name="John T."/>
            <person name="Darmond C."/>
            <person name="Moisan M.-C."/>
            <person name="Henrissat B."/>
            <person name="Coutinho P.M."/>
            <person name="Lombard V."/>
            <person name="Natvig D.O."/>
            <person name="Lindquist E."/>
            <person name="Schmutz J."/>
            <person name="Lucas S."/>
            <person name="Harris P."/>
            <person name="Powlowski J."/>
            <person name="Bellemare A."/>
            <person name="Taylor D."/>
            <person name="Butler G."/>
            <person name="de Vries R.P."/>
            <person name="Allijn I.E."/>
            <person name="van den Brink J."/>
            <person name="Ushinsky S."/>
            <person name="Storms R."/>
            <person name="Powell A.J."/>
            <person name="Paulsen I.T."/>
            <person name="Elbourne L.D.H."/>
            <person name="Baker S.E."/>
            <person name="Magnuson J."/>
            <person name="LaBoissiere S."/>
            <person name="Clutterbuck A.J."/>
            <person name="Martinez D."/>
            <person name="Wogulis M."/>
            <person name="de Leon A.L."/>
            <person name="Rey M.W."/>
            <person name="Tsang A."/>
        </authorList>
    </citation>
    <scope>NUCLEOTIDE SEQUENCE [LARGE SCALE GENOMIC DNA]</scope>
    <source>
        <strain evidence="4">ATCC 38088 / NRRL 8126</strain>
    </source>
</reference>
<feature type="region of interest" description="Disordered" evidence="2">
    <location>
        <begin position="163"/>
        <end position="189"/>
    </location>
</feature>
<feature type="compositionally biased region" description="Low complexity" evidence="2">
    <location>
        <begin position="87"/>
        <end position="96"/>
    </location>
</feature>
<accession>G2QWX7</accession>
<evidence type="ECO:0000256" key="2">
    <source>
        <dbReference type="SAM" id="MobiDB-lite"/>
    </source>
</evidence>
<evidence type="ECO:0000313" key="3">
    <source>
        <dbReference type="EMBL" id="AEO63943.1"/>
    </source>
</evidence>
<dbReference type="EMBL" id="CP003009">
    <property type="protein sequence ID" value="AEO63943.1"/>
    <property type="molecule type" value="Genomic_DNA"/>
</dbReference>
<dbReference type="GeneID" id="11523524"/>
<feature type="compositionally biased region" description="Acidic residues" evidence="2">
    <location>
        <begin position="104"/>
        <end position="115"/>
    </location>
</feature>
<feature type="compositionally biased region" description="Acidic residues" evidence="2">
    <location>
        <begin position="169"/>
        <end position="179"/>
    </location>
</feature>
<dbReference type="HOGENOM" id="CLU_888982_0_0_1"/>
<dbReference type="AlphaFoldDB" id="G2QWX7"/>
<feature type="region of interest" description="Disordered" evidence="2">
    <location>
        <begin position="76"/>
        <end position="117"/>
    </location>
</feature>
<gene>
    <name evidence="3" type="ORF">THITE_157856</name>
</gene>
<evidence type="ECO:0000256" key="1">
    <source>
        <dbReference type="SAM" id="Coils"/>
    </source>
</evidence>
<dbReference type="RefSeq" id="XP_003650279.1">
    <property type="nucleotide sequence ID" value="XM_003650231.1"/>
</dbReference>
<organism evidence="3 4">
    <name type="scientific">Thermothielavioides terrestris (strain ATCC 38088 / NRRL 8126)</name>
    <name type="common">Thielavia terrestris</name>
    <dbReference type="NCBI Taxonomy" id="578455"/>
    <lineage>
        <taxon>Eukaryota</taxon>
        <taxon>Fungi</taxon>
        <taxon>Dikarya</taxon>
        <taxon>Ascomycota</taxon>
        <taxon>Pezizomycotina</taxon>
        <taxon>Sordariomycetes</taxon>
        <taxon>Sordariomycetidae</taxon>
        <taxon>Sordariales</taxon>
        <taxon>Chaetomiaceae</taxon>
        <taxon>Thermothielavioides</taxon>
        <taxon>Thermothielavioides terrestris</taxon>
    </lineage>
</organism>
<evidence type="ECO:0000313" key="4">
    <source>
        <dbReference type="Proteomes" id="UP000008181"/>
    </source>
</evidence>
<sequence>MSGVELVRLFTPSCRVNISAHSINTHHTPRTLNEPAVAATMDPGQMELVVDGVRIDEPNGHAIPNVPVHLSTAGEQPAGLQHAAEPQRAAQWQLAAQRRHDAEELGDEEEEDDDEKWPYWKLEQQYDYSLEQLMEKKQDLAIAHEELEMVKDRLAEARRELRELKGEPEPDEQPFEESDPSTPSSPMDPRLRRAHAILRDKRMQLGWARDRLDVAWCELKPALEKLAALKQELKEAREQGSRIEALQEEAEERAADLQQQVTDLTTELERARGEVRACNEDLRDTALELIKTKEELEAANRKIKAMESGNTSK</sequence>
<keyword evidence="1" id="KW-0175">Coiled coil</keyword>